<evidence type="ECO:0000313" key="2">
    <source>
        <dbReference type="EMBL" id="ABC76917.1"/>
    </source>
</evidence>
<organism evidence="2 3">
    <name type="scientific">Syntrophus aciditrophicus (strain SB)</name>
    <dbReference type="NCBI Taxonomy" id="56780"/>
    <lineage>
        <taxon>Bacteria</taxon>
        <taxon>Pseudomonadati</taxon>
        <taxon>Thermodesulfobacteriota</taxon>
        <taxon>Syntrophia</taxon>
        <taxon>Syntrophales</taxon>
        <taxon>Syntrophaceae</taxon>
        <taxon>Syntrophus</taxon>
    </lineage>
</organism>
<dbReference type="KEGG" id="sat:SYN_00388"/>
<gene>
    <name evidence="2" type="ORF">SYN_00388</name>
</gene>
<reference evidence="2 3" key="1">
    <citation type="journal article" date="2007" name="Proc. Natl. Acad. Sci. U.S.A.">
        <title>The genome of Syntrophus aciditrophicus: life at the thermodynamic limit of microbial growth.</title>
        <authorList>
            <person name="McInerney M.J."/>
            <person name="Rohlin L."/>
            <person name="Mouttaki H."/>
            <person name="Kim U."/>
            <person name="Krupp R.S."/>
            <person name="Rios-Hernandez L."/>
            <person name="Sieber J."/>
            <person name="Struchtemeyer C.G."/>
            <person name="Bhattacharyya A."/>
            <person name="Campbell J.W."/>
            <person name="Gunsalus R.P."/>
        </authorList>
    </citation>
    <scope>NUCLEOTIDE SEQUENCE [LARGE SCALE GENOMIC DNA]</scope>
    <source>
        <strain evidence="2 3">SB</strain>
    </source>
</reference>
<feature type="transmembrane region" description="Helical" evidence="1">
    <location>
        <begin position="7"/>
        <end position="28"/>
    </location>
</feature>
<dbReference type="HOGENOM" id="CLU_068050_4_1_7"/>
<evidence type="ECO:0000313" key="3">
    <source>
        <dbReference type="Proteomes" id="UP000001933"/>
    </source>
</evidence>
<dbReference type="AlphaFoldDB" id="Q2LS61"/>
<name>Q2LS61_SYNAS</name>
<sequence>MKNLLGYFIKGLLVFVPAALTVTIIVWAVRTFDGLLNLPIPGLGSAMTVAFITLIGFLASNYFGNKLFALIDRIFIRLPVVKLLYAAIKDFAHALAGEKKSFDKPAIVEIISGGPKVVGFITREDLSMLSLSEHVAVYLPQSYNFAGQVLIFPSDRVSPLNIESSKAMAFIVSGGVLGKQRMK</sequence>
<dbReference type="InterPro" id="IPR007462">
    <property type="entry name" value="COV1-like"/>
</dbReference>
<dbReference type="InParanoid" id="Q2LS61"/>
<dbReference type="RefSeq" id="WP_011416949.1">
    <property type="nucleotide sequence ID" value="NC_007759.1"/>
</dbReference>
<dbReference type="Proteomes" id="UP000001933">
    <property type="component" value="Chromosome"/>
</dbReference>
<dbReference type="PANTHER" id="PTHR31876:SF26">
    <property type="entry name" value="PROTEIN LIKE COV 2"/>
    <property type="match status" value="1"/>
</dbReference>
<feature type="transmembrane region" description="Helical" evidence="1">
    <location>
        <begin position="40"/>
        <end position="63"/>
    </location>
</feature>
<dbReference type="PANTHER" id="PTHR31876">
    <property type="entry name" value="COV-LIKE PROTEIN 1"/>
    <property type="match status" value="1"/>
</dbReference>
<keyword evidence="3" id="KW-1185">Reference proteome</keyword>
<dbReference type="EMBL" id="CP000252">
    <property type="protein sequence ID" value="ABC76917.1"/>
    <property type="molecule type" value="Genomic_DNA"/>
</dbReference>
<keyword evidence="1" id="KW-1133">Transmembrane helix</keyword>
<dbReference type="eggNOG" id="COG2928">
    <property type="taxonomic scope" value="Bacteria"/>
</dbReference>
<protein>
    <submittedName>
        <fullName evidence="2">Hypothetical membrane protein</fullName>
    </submittedName>
</protein>
<proteinExistence type="predicted"/>
<dbReference type="OrthoDB" id="9780267at2"/>
<dbReference type="Pfam" id="PF04367">
    <property type="entry name" value="DUF502"/>
    <property type="match status" value="1"/>
</dbReference>
<keyword evidence="1" id="KW-0812">Transmembrane</keyword>
<evidence type="ECO:0000256" key="1">
    <source>
        <dbReference type="SAM" id="Phobius"/>
    </source>
</evidence>
<keyword evidence="1" id="KW-0472">Membrane</keyword>
<accession>Q2LS61</accession>